<proteinExistence type="predicted"/>
<dbReference type="Proteomes" id="UP000186922">
    <property type="component" value="Unassembled WGS sequence"/>
</dbReference>
<organism evidence="2 3">
    <name type="scientific">Ramazzottius varieornatus</name>
    <name type="common">Water bear</name>
    <name type="synonym">Tardigrade</name>
    <dbReference type="NCBI Taxonomy" id="947166"/>
    <lineage>
        <taxon>Eukaryota</taxon>
        <taxon>Metazoa</taxon>
        <taxon>Ecdysozoa</taxon>
        <taxon>Tardigrada</taxon>
        <taxon>Eutardigrada</taxon>
        <taxon>Parachela</taxon>
        <taxon>Hypsibioidea</taxon>
        <taxon>Ramazzottiidae</taxon>
        <taxon>Ramazzottius</taxon>
    </lineage>
</organism>
<evidence type="ECO:0000313" key="2">
    <source>
        <dbReference type="EMBL" id="GAV09679.1"/>
    </source>
</evidence>
<reference evidence="2 3" key="1">
    <citation type="journal article" date="2016" name="Nat. Commun.">
        <title>Extremotolerant tardigrade genome and improved radiotolerance of human cultured cells by tardigrade-unique protein.</title>
        <authorList>
            <person name="Hashimoto T."/>
            <person name="Horikawa D.D."/>
            <person name="Saito Y."/>
            <person name="Kuwahara H."/>
            <person name="Kozuka-Hata H."/>
            <person name="Shin-I T."/>
            <person name="Minakuchi Y."/>
            <person name="Ohishi K."/>
            <person name="Motoyama A."/>
            <person name="Aizu T."/>
            <person name="Enomoto A."/>
            <person name="Kondo K."/>
            <person name="Tanaka S."/>
            <person name="Hara Y."/>
            <person name="Koshikawa S."/>
            <person name="Sagara H."/>
            <person name="Miura T."/>
            <person name="Yokobori S."/>
            <person name="Miyagawa K."/>
            <person name="Suzuki Y."/>
            <person name="Kubo T."/>
            <person name="Oyama M."/>
            <person name="Kohara Y."/>
            <person name="Fujiyama A."/>
            <person name="Arakawa K."/>
            <person name="Katayama T."/>
            <person name="Toyoda A."/>
            <person name="Kunieda T."/>
        </authorList>
    </citation>
    <scope>NUCLEOTIDE SEQUENCE [LARGE SCALE GENOMIC DNA]</scope>
    <source>
        <strain evidence="2 3">YOKOZUNA-1</strain>
    </source>
</reference>
<keyword evidence="3" id="KW-1185">Reference proteome</keyword>
<keyword evidence="1" id="KW-1133">Transmembrane helix</keyword>
<evidence type="ECO:0000313" key="3">
    <source>
        <dbReference type="Proteomes" id="UP000186922"/>
    </source>
</evidence>
<keyword evidence="1" id="KW-0812">Transmembrane</keyword>
<gene>
    <name evidence="2" type="primary">RvY_19179-1</name>
    <name evidence="2" type="synonym">RvY_19179.1</name>
    <name evidence="2" type="ORF">RvY_19179</name>
</gene>
<dbReference type="AlphaFoldDB" id="A0A1D1WC44"/>
<dbReference type="EMBL" id="BDGG01000025">
    <property type="protein sequence ID" value="GAV09679.1"/>
    <property type="molecule type" value="Genomic_DNA"/>
</dbReference>
<accession>A0A1D1WC44</accession>
<feature type="transmembrane region" description="Helical" evidence="1">
    <location>
        <begin position="105"/>
        <end position="125"/>
    </location>
</feature>
<evidence type="ECO:0000256" key="1">
    <source>
        <dbReference type="SAM" id="Phobius"/>
    </source>
</evidence>
<protein>
    <submittedName>
        <fullName evidence="2">Uncharacterized protein</fullName>
    </submittedName>
</protein>
<name>A0A1D1WC44_RAMVA</name>
<sequence length="130" mass="14607">MSSTRSSYELMDLAFRNRGSNAGGQEHYTRRLLCSYTTHDNDYSDHNHYHHHSHHDHYSTPPGADNASSVVTFDPVGVINTTFSPITPTVMSTTTPADERGLAPLMWMALGGLLAVLFYFLGWLFRKLCD</sequence>
<keyword evidence="1" id="KW-0472">Membrane</keyword>
<comment type="caution">
    <text evidence="2">The sequence shown here is derived from an EMBL/GenBank/DDBJ whole genome shotgun (WGS) entry which is preliminary data.</text>
</comment>